<name>A0A556AZP5_9BURK</name>
<dbReference type="EMBL" id="VLTJ01000005">
    <property type="protein sequence ID" value="TSH98408.1"/>
    <property type="molecule type" value="Genomic_DNA"/>
</dbReference>
<dbReference type="Proteomes" id="UP000318405">
    <property type="component" value="Unassembled WGS sequence"/>
</dbReference>
<feature type="transmembrane region" description="Helical" evidence="1">
    <location>
        <begin position="127"/>
        <end position="147"/>
    </location>
</feature>
<comment type="caution">
    <text evidence="2">The sequence shown here is derived from an EMBL/GenBank/DDBJ whole genome shotgun (WGS) entry which is preliminary data.</text>
</comment>
<evidence type="ECO:0000256" key="1">
    <source>
        <dbReference type="SAM" id="Phobius"/>
    </source>
</evidence>
<gene>
    <name evidence="2" type="ORF">FOZ76_03215</name>
</gene>
<dbReference type="PANTHER" id="PTHR37314">
    <property type="entry name" value="SLR0142 PROTEIN"/>
    <property type="match status" value="1"/>
</dbReference>
<protein>
    <submittedName>
        <fullName evidence="2">DUF1275 domain-containing protein</fullName>
    </submittedName>
</protein>
<dbReference type="InterPro" id="IPR010699">
    <property type="entry name" value="DUF1275"/>
</dbReference>
<dbReference type="Pfam" id="PF06912">
    <property type="entry name" value="DUF1275"/>
    <property type="match status" value="1"/>
</dbReference>
<accession>A0A556AZP5</accession>
<keyword evidence="1" id="KW-1133">Transmembrane helix</keyword>
<keyword evidence="1" id="KW-0472">Membrane</keyword>
<keyword evidence="3" id="KW-1185">Reference proteome</keyword>
<evidence type="ECO:0000313" key="2">
    <source>
        <dbReference type="EMBL" id="TSH98408.1"/>
    </source>
</evidence>
<sequence length="252" mass="27074">MFLDLMRSMAGPQRTPSGNRRLGVLLAFVAGAANAGGFLAIGHYTSHMTGIISAMADALALWQVPLVLGGFAALGFFVGGAATAAICINWARRQRLYSEYALPLVIEAALLLAFGLLGGLIDAVRWWYTPLTVLLLCYTMGLQNALITKVSRAEIRTTHVTGIVTDLGIEFGKWVYWNRNRQAEYPLVRADRQRMRLLGALLAAFFGGGVAGALAFSHMGFSATLPLAALLLAVALLPLLDDARRLRRGGVS</sequence>
<feature type="transmembrane region" description="Helical" evidence="1">
    <location>
        <begin position="197"/>
        <end position="217"/>
    </location>
</feature>
<organism evidence="2 3">
    <name type="scientific">Verticiella sediminum</name>
    <dbReference type="NCBI Taxonomy" id="1247510"/>
    <lineage>
        <taxon>Bacteria</taxon>
        <taxon>Pseudomonadati</taxon>
        <taxon>Pseudomonadota</taxon>
        <taxon>Betaproteobacteria</taxon>
        <taxon>Burkholderiales</taxon>
        <taxon>Alcaligenaceae</taxon>
        <taxon>Verticiella</taxon>
    </lineage>
</organism>
<feature type="transmembrane region" description="Helical" evidence="1">
    <location>
        <begin position="100"/>
        <end position="121"/>
    </location>
</feature>
<evidence type="ECO:0000313" key="3">
    <source>
        <dbReference type="Proteomes" id="UP000318405"/>
    </source>
</evidence>
<feature type="transmembrane region" description="Helical" evidence="1">
    <location>
        <begin position="59"/>
        <end position="88"/>
    </location>
</feature>
<reference evidence="2 3" key="1">
    <citation type="submission" date="2019-07" db="EMBL/GenBank/DDBJ databases">
        <title>Qingshengfaniella alkalisoli gen. nov., sp. nov., isolated from saline soil.</title>
        <authorList>
            <person name="Xu L."/>
            <person name="Huang X.-X."/>
            <person name="Sun J.-Q."/>
        </authorList>
    </citation>
    <scope>NUCLEOTIDE SEQUENCE [LARGE SCALE GENOMIC DNA]</scope>
    <source>
        <strain evidence="2 3">DSM 27279</strain>
    </source>
</reference>
<dbReference type="OrthoDB" id="270162at2"/>
<feature type="transmembrane region" description="Helical" evidence="1">
    <location>
        <begin position="223"/>
        <end position="240"/>
    </location>
</feature>
<keyword evidence="1" id="KW-0812">Transmembrane</keyword>
<proteinExistence type="predicted"/>
<dbReference type="AlphaFoldDB" id="A0A556AZP5"/>
<dbReference type="PANTHER" id="PTHR37314:SF4">
    <property type="entry name" value="UPF0700 TRANSMEMBRANE PROTEIN YOAK"/>
    <property type="match status" value="1"/>
</dbReference>